<evidence type="ECO:0000313" key="3">
    <source>
        <dbReference type="EMBL" id="KIW36365.1"/>
    </source>
</evidence>
<keyword evidence="4" id="KW-1185">Reference proteome</keyword>
<dbReference type="Proteomes" id="UP000053342">
    <property type="component" value="Unassembled WGS sequence"/>
</dbReference>
<organism evidence="3 4">
    <name type="scientific">Exophiala oligosperma</name>
    <dbReference type="NCBI Taxonomy" id="215243"/>
    <lineage>
        <taxon>Eukaryota</taxon>
        <taxon>Fungi</taxon>
        <taxon>Dikarya</taxon>
        <taxon>Ascomycota</taxon>
        <taxon>Pezizomycotina</taxon>
        <taxon>Eurotiomycetes</taxon>
        <taxon>Chaetothyriomycetidae</taxon>
        <taxon>Chaetothyriales</taxon>
        <taxon>Herpotrichiellaceae</taxon>
        <taxon>Exophiala</taxon>
    </lineage>
</organism>
<proteinExistence type="predicted"/>
<reference evidence="3 4" key="1">
    <citation type="submission" date="2015-01" db="EMBL/GenBank/DDBJ databases">
        <title>The Genome Sequence of Exophiala oligosperma CBS72588.</title>
        <authorList>
            <consortium name="The Broad Institute Genomics Platform"/>
            <person name="Cuomo C."/>
            <person name="de Hoog S."/>
            <person name="Gorbushina A."/>
            <person name="Stielow B."/>
            <person name="Teixiera M."/>
            <person name="Abouelleil A."/>
            <person name="Chapman S.B."/>
            <person name="Priest M."/>
            <person name="Young S.K."/>
            <person name="Wortman J."/>
            <person name="Nusbaum C."/>
            <person name="Birren B."/>
        </authorList>
    </citation>
    <scope>NUCLEOTIDE SEQUENCE [LARGE SCALE GENOMIC DNA]</scope>
    <source>
        <strain evidence="3 4">CBS 72588</strain>
    </source>
</reference>
<feature type="coiled-coil region" evidence="1">
    <location>
        <begin position="260"/>
        <end position="287"/>
    </location>
</feature>
<dbReference type="EMBL" id="KN847360">
    <property type="protein sequence ID" value="KIW36365.1"/>
    <property type="molecule type" value="Genomic_DNA"/>
</dbReference>
<dbReference type="GeneID" id="27363436"/>
<sequence>MDRKQKPTRTRQKLEEYNEEELVIGISSLIDDEYPARAWNKVLSRQLGCELPADRSTLEAHLQSATKEKLIEYTISLQTSLELRMSKPKRKRKGLRRVRHSEVQPSTPSKWYRSRERRSTAQYQSIARQPEDYLQQLQANHQQLGLTEQALSGTKRENIEQESKITELRRHLMAAEQTVTSQTSELATMKRRLQERDQAAEQTLHNYRQQLSATNQNLVQAQHAAESTTKEMLCTKATKEQVEKEFTEVCRQMREQATTYSSIEKELVEARRTITDLKCEVSSLQEQLGESQAHARELLFTSRAELKQVKLVLDTATQQLQCHKTRQADFEVEPYTDSGQDKQQKRGADGAKRQMAEVPTVAATEVASTQLGEDGRHIWNQVEQRQQRANAINDVQTTFDQDPGAPQTGNDCFYNHQPVDQWGIQGPPNTTEDNGIPVTAGLTYLPRCCQQVPEATTNQDCILCAKHFEEFTWINVSGMGTGWWPGLTCPACGGPECVGARALTDSFVGF</sequence>
<feature type="compositionally biased region" description="Basic residues" evidence="2">
    <location>
        <begin position="86"/>
        <end position="99"/>
    </location>
</feature>
<keyword evidence="1" id="KW-0175">Coiled coil</keyword>
<evidence type="ECO:0000256" key="1">
    <source>
        <dbReference type="SAM" id="Coils"/>
    </source>
</evidence>
<feature type="region of interest" description="Disordered" evidence="2">
    <location>
        <begin position="86"/>
        <end position="109"/>
    </location>
</feature>
<dbReference type="RefSeq" id="XP_016256581.1">
    <property type="nucleotide sequence ID" value="XM_016413021.1"/>
</dbReference>
<feature type="compositionally biased region" description="Basic and acidic residues" evidence="2">
    <location>
        <begin position="339"/>
        <end position="355"/>
    </location>
</feature>
<dbReference type="AlphaFoldDB" id="A0A0D2D297"/>
<feature type="region of interest" description="Disordered" evidence="2">
    <location>
        <begin position="331"/>
        <end position="357"/>
    </location>
</feature>
<dbReference type="VEuPathDB" id="FungiDB:PV06_11362"/>
<feature type="coiled-coil region" evidence="1">
    <location>
        <begin position="158"/>
        <end position="224"/>
    </location>
</feature>
<dbReference type="HOGENOM" id="CLU_591875_0_0_1"/>
<evidence type="ECO:0000313" key="4">
    <source>
        <dbReference type="Proteomes" id="UP000053342"/>
    </source>
</evidence>
<gene>
    <name evidence="3" type="ORF">PV06_11362</name>
</gene>
<accession>A0A0D2D297</accession>
<name>A0A0D2D297_9EURO</name>
<protein>
    <submittedName>
        <fullName evidence="3">Uncharacterized protein</fullName>
    </submittedName>
</protein>
<evidence type="ECO:0000256" key="2">
    <source>
        <dbReference type="SAM" id="MobiDB-lite"/>
    </source>
</evidence>